<gene>
    <name evidence="12" type="primary">fliP</name>
    <name evidence="14" type="ORF">SAMN05421742_10825</name>
</gene>
<evidence type="ECO:0000256" key="13">
    <source>
        <dbReference type="SAM" id="SignalP"/>
    </source>
</evidence>
<dbReference type="OrthoDB" id="9805111at2"/>
<dbReference type="Proteomes" id="UP000217076">
    <property type="component" value="Unassembled WGS sequence"/>
</dbReference>
<organism evidence="14 15">
    <name type="scientific">Roseospirillum parvum</name>
    <dbReference type="NCBI Taxonomy" id="83401"/>
    <lineage>
        <taxon>Bacteria</taxon>
        <taxon>Pseudomonadati</taxon>
        <taxon>Pseudomonadota</taxon>
        <taxon>Alphaproteobacteria</taxon>
        <taxon>Rhodospirillales</taxon>
        <taxon>Rhodospirillaceae</taxon>
        <taxon>Roseospirillum</taxon>
    </lineage>
</organism>
<dbReference type="PRINTS" id="PR01302">
    <property type="entry name" value="TYPE3IMPPROT"/>
</dbReference>
<dbReference type="GO" id="GO:0009425">
    <property type="term" value="C:bacterial-type flagellum basal body"/>
    <property type="evidence" value="ECO:0007669"/>
    <property type="project" value="UniProtKB-SubCell"/>
</dbReference>
<name>A0A1G8DHY0_9PROT</name>
<evidence type="ECO:0000256" key="6">
    <source>
        <dbReference type="ARBA" id="ARBA00022795"/>
    </source>
</evidence>
<comment type="subcellular location">
    <subcellularLocation>
        <location evidence="12">Cell membrane</location>
        <topology evidence="12">Multi-pass membrane protein</topology>
    </subcellularLocation>
    <subcellularLocation>
        <location evidence="12">Bacterial flagellum basal body</location>
    </subcellularLocation>
</comment>
<dbReference type="EMBL" id="FNCV01000008">
    <property type="protein sequence ID" value="SDH57328.1"/>
    <property type="molecule type" value="Genomic_DNA"/>
</dbReference>
<comment type="function">
    <text evidence="12">Plays a role in the flagellum-specific transport system.</text>
</comment>
<keyword evidence="9 12" id="KW-0472">Membrane</keyword>
<keyword evidence="14" id="KW-0966">Cell projection</keyword>
<keyword evidence="3 12" id="KW-0813">Transport</keyword>
<feature type="chain" id="PRO_5011729965" description="Flagellar biosynthetic protein FliP" evidence="13">
    <location>
        <begin position="31"/>
        <end position="251"/>
    </location>
</feature>
<keyword evidence="11 12" id="KW-1006">Bacterial flagellum protein export</keyword>
<evidence type="ECO:0000256" key="3">
    <source>
        <dbReference type="ARBA" id="ARBA00022448"/>
    </source>
</evidence>
<keyword evidence="8 12" id="KW-1133">Transmembrane helix</keyword>
<dbReference type="Pfam" id="PF00813">
    <property type="entry name" value="FliP"/>
    <property type="match status" value="1"/>
</dbReference>
<feature type="transmembrane region" description="Helical" evidence="12">
    <location>
        <begin position="54"/>
        <end position="81"/>
    </location>
</feature>
<keyword evidence="5 12" id="KW-0812">Transmembrane</keyword>
<feature type="transmembrane region" description="Helical" evidence="12">
    <location>
        <begin position="194"/>
        <end position="214"/>
    </location>
</feature>
<evidence type="ECO:0000256" key="1">
    <source>
        <dbReference type="ARBA" id="ARBA00006257"/>
    </source>
</evidence>
<proteinExistence type="inferred from homology"/>
<dbReference type="PANTHER" id="PTHR30587">
    <property type="entry name" value="FLAGELLAR BIOSYNTHETIC PROTEIN FLIP"/>
    <property type="match status" value="1"/>
</dbReference>
<keyword evidence="6 12" id="KW-1005">Bacterial flagellum biogenesis</keyword>
<feature type="transmembrane region" description="Helical" evidence="12">
    <location>
        <begin position="226"/>
        <end position="247"/>
    </location>
</feature>
<keyword evidence="15" id="KW-1185">Reference proteome</keyword>
<keyword evidence="13" id="KW-0732">Signal</keyword>
<dbReference type="PROSITE" id="PS01061">
    <property type="entry name" value="FLIP_2"/>
    <property type="match status" value="1"/>
</dbReference>
<dbReference type="AlphaFoldDB" id="A0A1G8DHY0"/>
<feature type="signal peptide" evidence="13">
    <location>
        <begin position="1"/>
        <end position="30"/>
    </location>
</feature>
<keyword evidence="14" id="KW-0969">Cilium</keyword>
<dbReference type="NCBIfam" id="TIGR01103">
    <property type="entry name" value="fliP"/>
    <property type="match status" value="1"/>
</dbReference>
<evidence type="ECO:0000256" key="7">
    <source>
        <dbReference type="ARBA" id="ARBA00022927"/>
    </source>
</evidence>
<dbReference type="NCBIfam" id="NF009438">
    <property type="entry name" value="PRK12797.1"/>
    <property type="match status" value="1"/>
</dbReference>
<protein>
    <recommendedName>
        <fullName evidence="2 12">Flagellar biosynthetic protein FliP</fullName>
    </recommendedName>
</protein>
<dbReference type="GO" id="GO:0044781">
    <property type="term" value="P:bacterial-type flagellum organization"/>
    <property type="evidence" value="ECO:0007669"/>
    <property type="project" value="UniProtKB-UniRule"/>
</dbReference>
<keyword evidence="14" id="KW-0282">Flagellum</keyword>
<dbReference type="PROSITE" id="PS01060">
    <property type="entry name" value="FLIP_1"/>
    <property type="match status" value="1"/>
</dbReference>
<evidence type="ECO:0000256" key="2">
    <source>
        <dbReference type="ARBA" id="ARBA00021714"/>
    </source>
</evidence>
<evidence type="ECO:0000313" key="14">
    <source>
        <dbReference type="EMBL" id="SDH57328.1"/>
    </source>
</evidence>
<sequence length="251" mass="27563">MRAFLSPALSPALALLAGLLVATLAEPALAQEVNIDLGGESGSTTARIVQLVLLMTVITVAPGLLVMVTSFTRIVVVFSILRHAMGTGTSPPNTVLVSLAMFMTIFIMAPTLEESWDSGIRPLVNERIDEAQAFERAAQPFHDFMMRHVRDKDLSLMLNLAELEVPESPETTPLRALIPAFMISELRRAFEIGFLLYVPFIIIDMCIASVLMSMGMMMLPPMMLSLPFKVIFFVLVDGWYLVVGSLVRSFG</sequence>
<keyword evidence="10" id="KW-0975">Bacterial flagellum</keyword>
<evidence type="ECO:0000256" key="4">
    <source>
        <dbReference type="ARBA" id="ARBA00022475"/>
    </source>
</evidence>
<evidence type="ECO:0000256" key="12">
    <source>
        <dbReference type="RuleBase" id="RU362069"/>
    </source>
</evidence>
<dbReference type="STRING" id="83401.SAMN05421742_10825"/>
<comment type="similarity">
    <text evidence="1 12">Belongs to the FliP/MopC/SpaP family.</text>
</comment>
<dbReference type="RefSeq" id="WP_092620405.1">
    <property type="nucleotide sequence ID" value="NZ_FNCV01000008.1"/>
</dbReference>
<dbReference type="InterPro" id="IPR005838">
    <property type="entry name" value="T3SS_IM_P"/>
</dbReference>
<dbReference type="InterPro" id="IPR005837">
    <property type="entry name" value="FliP"/>
</dbReference>
<dbReference type="PRINTS" id="PR00951">
    <property type="entry name" value="FLGBIOSNFLIP"/>
</dbReference>
<evidence type="ECO:0000313" key="15">
    <source>
        <dbReference type="Proteomes" id="UP000217076"/>
    </source>
</evidence>
<reference evidence="15" key="1">
    <citation type="submission" date="2016-10" db="EMBL/GenBank/DDBJ databases">
        <authorList>
            <person name="Varghese N."/>
            <person name="Submissions S."/>
        </authorList>
    </citation>
    <scope>NUCLEOTIDE SEQUENCE [LARGE SCALE GENOMIC DNA]</scope>
    <source>
        <strain evidence="15">930I</strain>
    </source>
</reference>
<dbReference type="GO" id="GO:0009306">
    <property type="term" value="P:protein secretion"/>
    <property type="evidence" value="ECO:0007669"/>
    <property type="project" value="UniProtKB-UniRule"/>
</dbReference>
<keyword evidence="7 12" id="KW-0653">Protein transport</keyword>
<dbReference type="GO" id="GO:0005886">
    <property type="term" value="C:plasma membrane"/>
    <property type="evidence" value="ECO:0007669"/>
    <property type="project" value="UniProtKB-SubCell"/>
</dbReference>
<dbReference type="PANTHER" id="PTHR30587:SF0">
    <property type="entry name" value="FLAGELLAR BIOSYNTHETIC PROTEIN FLIP"/>
    <property type="match status" value="1"/>
</dbReference>
<evidence type="ECO:0000256" key="9">
    <source>
        <dbReference type="ARBA" id="ARBA00023136"/>
    </source>
</evidence>
<evidence type="ECO:0000256" key="8">
    <source>
        <dbReference type="ARBA" id="ARBA00022989"/>
    </source>
</evidence>
<comment type="caution">
    <text evidence="12">Lacks conserved residue(s) required for the propagation of feature annotation.</text>
</comment>
<evidence type="ECO:0000256" key="5">
    <source>
        <dbReference type="ARBA" id="ARBA00022692"/>
    </source>
</evidence>
<accession>A0A1G8DHY0</accession>
<evidence type="ECO:0000256" key="11">
    <source>
        <dbReference type="ARBA" id="ARBA00023225"/>
    </source>
</evidence>
<evidence type="ECO:0000256" key="10">
    <source>
        <dbReference type="ARBA" id="ARBA00023143"/>
    </source>
</evidence>
<keyword evidence="4 12" id="KW-1003">Cell membrane</keyword>